<evidence type="ECO:0000256" key="1">
    <source>
        <dbReference type="ARBA" id="ARBA00022729"/>
    </source>
</evidence>
<organism evidence="6 7">
    <name type="scientific">Flavobacterium psychrotolerans</name>
    <dbReference type="NCBI Taxonomy" id="2169410"/>
    <lineage>
        <taxon>Bacteria</taxon>
        <taxon>Pseudomonadati</taxon>
        <taxon>Bacteroidota</taxon>
        <taxon>Flavobacteriia</taxon>
        <taxon>Flavobacteriales</taxon>
        <taxon>Flavobacteriaceae</taxon>
        <taxon>Flavobacterium</taxon>
    </lineage>
</organism>
<dbReference type="AlphaFoldDB" id="A0A2U1JLC4"/>
<sequence>MKKILTSIVIFLYFYGNAQTTNVIYKASTATFPNPERGFYKFTSASSSGSYQGLSQSTLTNFRLNNNITLIYREFKLDAFVNSPISSSYLANMQSDFDVLRKSGLKAFIRFTYSDNETVAQRDASKATILSHISQLKQLLQANSDVISLMQAGFIGTWGEWYYTSQAEFGGGGYNGSSLTASNISNRREVVDAMLSALPTGRMVQVRTPAIKRDLYSSTAIADSQGYNQTNVARVGHFNDCFLASSTDYGTYANSSVEYPYLAQDTKFTPMGGETCALNSPRSDCASAISEMAKFHWSFLNSDYNSSVLSGFTNGGCYAEIQQKLGYRFALTNATFPQAIKLGSTLPITLKIVNQGFAAPFNERKAYIVLKNLTTNQVYPVLMNADPRLWIGTNELTITENLTLPSNLTTGNYKLYLSIPDLSTTLASKPEYAIQFANQNIWDSTTGYNDLNFTLNVTSSLGTADNHKLNMSIYPVPTNNELTIELENLKDYNVSVFNSLGQKVTVASTSEANKMTINTGSLSTGLYFVSLEKGSFKDTRKIIVKH</sequence>
<accession>A0A2U1JLC4</accession>
<reference evidence="6 7" key="1">
    <citation type="submission" date="2018-04" db="EMBL/GenBank/DDBJ databases">
        <title>Flavobacterium sp. nov., isolated from glacier ice.</title>
        <authorList>
            <person name="Liu Q."/>
            <person name="Xin Y.-H."/>
        </authorList>
    </citation>
    <scope>NUCLEOTIDE SEQUENCE [LARGE SCALE GENOMIC DNA]</scope>
    <source>
        <strain evidence="6 7">RB1R5</strain>
    </source>
</reference>
<dbReference type="InterPro" id="IPR032379">
    <property type="entry name" value="DUF4874"/>
</dbReference>
<keyword evidence="7" id="KW-1185">Reference proteome</keyword>
<protein>
    <recommendedName>
        <fullName evidence="8">Secretion system C-terminal sorting domain-containing protein</fullName>
    </recommendedName>
</protein>
<evidence type="ECO:0008006" key="8">
    <source>
        <dbReference type="Google" id="ProtNLM"/>
    </source>
</evidence>
<proteinExistence type="predicted"/>
<dbReference type="Pfam" id="PF18962">
    <property type="entry name" value="Por_Secre_tail"/>
    <property type="match status" value="1"/>
</dbReference>
<comment type="caution">
    <text evidence="6">The sequence shown here is derived from an EMBL/GenBank/DDBJ whole genome shotgun (WGS) entry which is preliminary data.</text>
</comment>
<evidence type="ECO:0000259" key="4">
    <source>
        <dbReference type="Pfam" id="PF16173"/>
    </source>
</evidence>
<evidence type="ECO:0000313" key="6">
    <source>
        <dbReference type="EMBL" id="PWA05942.1"/>
    </source>
</evidence>
<evidence type="ECO:0000259" key="5">
    <source>
        <dbReference type="Pfam" id="PF18962"/>
    </source>
</evidence>
<evidence type="ECO:0000256" key="2">
    <source>
        <dbReference type="SAM" id="SignalP"/>
    </source>
</evidence>
<keyword evidence="1 2" id="KW-0732">Signal</keyword>
<dbReference type="Pfam" id="PF16173">
    <property type="entry name" value="DUF4874"/>
    <property type="match status" value="1"/>
</dbReference>
<feature type="domain" description="DUF4874" evidence="4">
    <location>
        <begin position="34"/>
        <end position="210"/>
    </location>
</feature>
<name>A0A2U1JLC4_9FLAO</name>
<feature type="signal peptide" evidence="2">
    <location>
        <begin position="1"/>
        <end position="18"/>
    </location>
</feature>
<dbReference type="EMBL" id="QCZI01000005">
    <property type="protein sequence ID" value="PWA05942.1"/>
    <property type="molecule type" value="Genomic_DNA"/>
</dbReference>
<dbReference type="OrthoDB" id="9760654at2"/>
<evidence type="ECO:0000313" key="7">
    <source>
        <dbReference type="Proteomes" id="UP000245449"/>
    </source>
</evidence>
<dbReference type="Pfam" id="PF16116">
    <property type="entry name" value="DUF4832"/>
    <property type="match status" value="1"/>
</dbReference>
<dbReference type="NCBIfam" id="TIGR04183">
    <property type="entry name" value="Por_Secre_tail"/>
    <property type="match status" value="1"/>
</dbReference>
<gene>
    <name evidence="6" type="ORF">DB895_05850</name>
</gene>
<feature type="domain" description="DUF4832" evidence="3">
    <location>
        <begin position="234"/>
        <end position="438"/>
    </location>
</feature>
<dbReference type="InterPro" id="IPR032267">
    <property type="entry name" value="DUF4832"/>
</dbReference>
<feature type="domain" description="Secretion system C-terminal sorting" evidence="5">
    <location>
        <begin position="473"/>
        <end position="544"/>
    </location>
</feature>
<evidence type="ECO:0000259" key="3">
    <source>
        <dbReference type="Pfam" id="PF16116"/>
    </source>
</evidence>
<dbReference type="RefSeq" id="WP_116724427.1">
    <property type="nucleotide sequence ID" value="NZ_QCZI01000005.1"/>
</dbReference>
<dbReference type="InterPro" id="IPR026444">
    <property type="entry name" value="Secre_tail"/>
</dbReference>
<feature type="chain" id="PRO_5015699535" description="Secretion system C-terminal sorting domain-containing protein" evidence="2">
    <location>
        <begin position="19"/>
        <end position="546"/>
    </location>
</feature>
<dbReference type="Proteomes" id="UP000245449">
    <property type="component" value="Unassembled WGS sequence"/>
</dbReference>